<evidence type="ECO:0000313" key="2">
    <source>
        <dbReference type="Proteomes" id="UP000015105"/>
    </source>
</evidence>
<evidence type="ECO:0000313" key="1">
    <source>
        <dbReference type="EnsemblPlants" id="AET3Gv20201900.1"/>
    </source>
</evidence>
<reference evidence="2" key="2">
    <citation type="journal article" date="2017" name="Nat. Plants">
        <title>The Aegilops tauschii genome reveals multiple impacts of transposons.</title>
        <authorList>
            <person name="Zhao G."/>
            <person name="Zou C."/>
            <person name="Li K."/>
            <person name="Wang K."/>
            <person name="Li T."/>
            <person name="Gao L."/>
            <person name="Zhang X."/>
            <person name="Wang H."/>
            <person name="Yang Z."/>
            <person name="Liu X."/>
            <person name="Jiang W."/>
            <person name="Mao L."/>
            <person name="Kong X."/>
            <person name="Jiao Y."/>
            <person name="Jia J."/>
        </authorList>
    </citation>
    <scope>NUCLEOTIDE SEQUENCE [LARGE SCALE GENOMIC DNA]</scope>
    <source>
        <strain evidence="2">cv. AL8/78</strain>
    </source>
</reference>
<protein>
    <submittedName>
        <fullName evidence="1">Uncharacterized protein</fullName>
    </submittedName>
</protein>
<dbReference type="Gramene" id="AET3Gv20201900.1">
    <property type="protein sequence ID" value="AET3Gv20201900.1"/>
    <property type="gene ID" value="AET3Gv20201900"/>
</dbReference>
<dbReference type="Proteomes" id="UP000015105">
    <property type="component" value="Chromosome 3D"/>
</dbReference>
<accession>A0A453E318</accession>
<keyword evidence="2" id="KW-1185">Reference proteome</keyword>
<reference evidence="1" key="3">
    <citation type="journal article" date="2017" name="Nature">
        <title>Genome sequence of the progenitor of the wheat D genome Aegilops tauschii.</title>
        <authorList>
            <person name="Luo M.C."/>
            <person name="Gu Y.Q."/>
            <person name="Puiu D."/>
            <person name="Wang H."/>
            <person name="Twardziok S.O."/>
            <person name="Deal K.R."/>
            <person name="Huo N."/>
            <person name="Zhu T."/>
            <person name="Wang L."/>
            <person name="Wang Y."/>
            <person name="McGuire P.E."/>
            <person name="Liu S."/>
            <person name="Long H."/>
            <person name="Ramasamy R.K."/>
            <person name="Rodriguez J.C."/>
            <person name="Van S.L."/>
            <person name="Yuan L."/>
            <person name="Wang Z."/>
            <person name="Xia Z."/>
            <person name="Xiao L."/>
            <person name="Anderson O.D."/>
            <person name="Ouyang S."/>
            <person name="Liang Y."/>
            <person name="Zimin A.V."/>
            <person name="Pertea G."/>
            <person name="Qi P."/>
            <person name="Bennetzen J.L."/>
            <person name="Dai X."/>
            <person name="Dawson M.W."/>
            <person name="Muller H.G."/>
            <person name="Kugler K."/>
            <person name="Rivarola-Duarte L."/>
            <person name="Spannagl M."/>
            <person name="Mayer K.F.X."/>
            <person name="Lu F.H."/>
            <person name="Bevan M.W."/>
            <person name="Leroy P."/>
            <person name="Li P."/>
            <person name="You F.M."/>
            <person name="Sun Q."/>
            <person name="Liu Z."/>
            <person name="Lyons E."/>
            <person name="Wicker T."/>
            <person name="Salzberg S.L."/>
            <person name="Devos K.M."/>
            <person name="Dvorak J."/>
        </authorList>
    </citation>
    <scope>NUCLEOTIDE SEQUENCE [LARGE SCALE GENOMIC DNA]</scope>
    <source>
        <strain evidence="1">cv. AL8/78</strain>
    </source>
</reference>
<organism evidence="1 2">
    <name type="scientific">Aegilops tauschii subsp. strangulata</name>
    <name type="common">Goatgrass</name>
    <dbReference type="NCBI Taxonomy" id="200361"/>
    <lineage>
        <taxon>Eukaryota</taxon>
        <taxon>Viridiplantae</taxon>
        <taxon>Streptophyta</taxon>
        <taxon>Embryophyta</taxon>
        <taxon>Tracheophyta</taxon>
        <taxon>Spermatophyta</taxon>
        <taxon>Magnoliopsida</taxon>
        <taxon>Liliopsida</taxon>
        <taxon>Poales</taxon>
        <taxon>Poaceae</taxon>
        <taxon>BOP clade</taxon>
        <taxon>Pooideae</taxon>
        <taxon>Triticodae</taxon>
        <taxon>Triticeae</taxon>
        <taxon>Triticinae</taxon>
        <taxon>Aegilops</taxon>
    </lineage>
</organism>
<reference evidence="1" key="5">
    <citation type="journal article" date="2021" name="G3 (Bethesda)">
        <title>Aegilops tauschii genome assembly Aet v5.0 features greater sequence contiguity and improved annotation.</title>
        <authorList>
            <person name="Wang L."/>
            <person name="Zhu T."/>
            <person name="Rodriguez J.C."/>
            <person name="Deal K.R."/>
            <person name="Dubcovsky J."/>
            <person name="McGuire P.E."/>
            <person name="Lux T."/>
            <person name="Spannagl M."/>
            <person name="Mayer K.F.X."/>
            <person name="Baldrich P."/>
            <person name="Meyers B.C."/>
            <person name="Huo N."/>
            <person name="Gu Y.Q."/>
            <person name="Zhou H."/>
            <person name="Devos K.M."/>
            <person name="Bennetzen J.L."/>
            <person name="Unver T."/>
            <person name="Budak H."/>
            <person name="Gulick P.J."/>
            <person name="Galiba G."/>
            <person name="Kalapos B."/>
            <person name="Nelson D.R."/>
            <person name="Li P."/>
            <person name="You F.M."/>
            <person name="Luo M.C."/>
            <person name="Dvorak J."/>
        </authorList>
    </citation>
    <scope>NUCLEOTIDE SEQUENCE [LARGE SCALE GENOMIC DNA]</scope>
    <source>
        <strain evidence="1">cv. AL8/78</strain>
    </source>
</reference>
<name>A0A453E318_AEGTS</name>
<reference evidence="2" key="1">
    <citation type="journal article" date="2014" name="Science">
        <title>Ancient hybridizations among the ancestral genomes of bread wheat.</title>
        <authorList>
            <consortium name="International Wheat Genome Sequencing Consortium,"/>
            <person name="Marcussen T."/>
            <person name="Sandve S.R."/>
            <person name="Heier L."/>
            <person name="Spannagl M."/>
            <person name="Pfeifer M."/>
            <person name="Jakobsen K.S."/>
            <person name="Wulff B.B."/>
            <person name="Steuernagel B."/>
            <person name="Mayer K.F."/>
            <person name="Olsen O.A."/>
        </authorList>
    </citation>
    <scope>NUCLEOTIDE SEQUENCE [LARGE SCALE GENOMIC DNA]</scope>
    <source>
        <strain evidence="2">cv. AL8/78</strain>
    </source>
</reference>
<proteinExistence type="predicted"/>
<sequence>GPSILAATGSGTTPVVFSCSSAPSTAAVFILRKSPREDHEVAPSFWGTGDEPWQHLLLARDRTTGSGTGDELEQHLL</sequence>
<dbReference type="EnsemblPlants" id="AET3Gv20201900.1">
    <property type="protein sequence ID" value="AET3Gv20201900.1"/>
    <property type="gene ID" value="AET3Gv20201900"/>
</dbReference>
<reference evidence="1" key="4">
    <citation type="submission" date="2019-03" db="UniProtKB">
        <authorList>
            <consortium name="EnsemblPlants"/>
        </authorList>
    </citation>
    <scope>IDENTIFICATION</scope>
</reference>
<dbReference type="AlphaFoldDB" id="A0A453E318"/>